<keyword evidence="9" id="KW-0472">Membrane</keyword>
<dbReference type="Pfam" id="PF01215">
    <property type="entry name" value="COX5B"/>
    <property type="match status" value="1"/>
</dbReference>
<proteinExistence type="inferred from homology"/>
<evidence type="ECO:0000256" key="1">
    <source>
        <dbReference type="ARBA" id="ARBA00004443"/>
    </source>
</evidence>
<feature type="binding site" evidence="12">
    <location>
        <position position="147"/>
    </location>
    <ligand>
        <name>Zn(2+)</name>
        <dbReference type="ChEBI" id="CHEBI:29105"/>
    </ligand>
</feature>
<comment type="similarity">
    <text evidence="3">Belongs to the cytochrome c oxidase subunit 5B family.</text>
</comment>
<reference evidence="13 14" key="1">
    <citation type="submission" date="2020-07" db="EMBL/GenBank/DDBJ databases">
        <title>The yeast mating-type switching endonuclease HO is a domesticated member of an unorthodox homing genetic element family.</title>
        <authorList>
            <person name="Coughlan A.Y."/>
            <person name="Lombardi L."/>
            <person name="Braun-Galleani S."/>
            <person name="Martos A.R."/>
            <person name="Galeote V."/>
            <person name="Bigey F."/>
            <person name="Dequin S."/>
            <person name="Byrne K.P."/>
            <person name="Wolfe K.H."/>
        </authorList>
    </citation>
    <scope>NUCLEOTIDE SEQUENCE [LARGE SCALE GENOMIC DNA]</scope>
    <source>
        <strain evidence="13 14">NRRL Y-6702</strain>
    </source>
</reference>
<feature type="binding site" evidence="12">
    <location>
        <position position="144"/>
    </location>
    <ligand>
        <name>Zn(2+)</name>
        <dbReference type="ChEBI" id="CHEBI:29105"/>
    </ligand>
</feature>
<dbReference type="PROSITE" id="PS51359">
    <property type="entry name" value="COX5B_2"/>
    <property type="match status" value="1"/>
</dbReference>
<evidence type="ECO:0000313" key="13">
    <source>
        <dbReference type="EMBL" id="QLG74299.1"/>
    </source>
</evidence>
<protein>
    <recommendedName>
        <fullName evidence="11">Cytochrome c oxidase subunit 4, mitochondrial</fullName>
    </recommendedName>
    <alternativeName>
        <fullName evidence="10">Cytochrome c oxidase polypeptide IV</fullName>
    </alternativeName>
</protein>
<dbReference type="FunFam" id="2.60.11.10:FF:000003">
    <property type="entry name" value="Cytochrome c oxidase subunit IV"/>
    <property type="match status" value="1"/>
</dbReference>
<keyword evidence="7" id="KW-0809">Transit peptide</keyword>
<keyword evidence="5" id="KW-0999">Mitochondrion inner membrane</keyword>
<dbReference type="GO" id="GO:0006123">
    <property type="term" value="P:mitochondrial electron transport, cytochrome c to oxygen"/>
    <property type="evidence" value="ECO:0007669"/>
    <property type="project" value="InterPro"/>
</dbReference>
<dbReference type="SUPFAM" id="SSF57802">
    <property type="entry name" value="Rubredoxin-like"/>
    <property type="match status" value="1"/>
</dbReference>
<evidence type="ECO:0000256" key="3">
    <source>
        <dbReference type="ARBA" id="ARBA00010292"/>
    </source>
</evidence>
<evidence type="ECO:0000256" key="6">
    <source>
        <dbReference type="ARBA" id="ARBA00022833"/>
    </source>
</evidence>
<evidence type="ECO:0000256" key="12">
    <source>
        <dbReference type="PIRSR" id="PIRSR602124-2"/>
    </source>
</evidence>
<dbReference type="PANTHER" id="PTHR10122">
    <property type="entry name" value="CYTOCHROME C OXIDASE SUBUNIT 5B, MITOCHONDRIAL"/>
    <property type="match status" value="1"/>
</dbReference>
<dbReference type="PANTHER" id="PTHR10122:SF0">
    <property type="entry name" value="CYTOCHROME C OXIDASE SUBUNIT 5B, ISOFORM A-RELATED"/>
    <property type="match status" value="1"/>
</dbReference>
<dbReference type="OrthoDB" id="10249250at2759"/>
<dbReference type="InterPro" id="IPR036972">
    <property type="entry name" value="Cyt_c_oxidase_su5b_sf"/>
</dbReference>
<evidence type="ECO:0000256" key="10">
    <source>
        <dbReference type="ARBA" id="ARBA00031366"/>
    </source>
</evidence>
<dbReference type="CDD" id="cd00924">
    <property type="entry name" value="Cyt_c_Oxidase_Vb"/>
    <property type="match status" value="1"/>
</dbReference>
<evidence type="ECO:0000256" key="7">
    <source>
        <dbReference type="ARBA" id="ARBA00022946"/>
    </source>
</evidence>
<evidence type="ECO:0000313" key="14">
    <source>
        <dbReference type="Proteomes" id="UP000509704"/>
    </source>
</evidence>
<dbReference type="Gene3D" id="2.60.11.10">
    <property type="entry name" value="Cytochrome c oxidase, subunit Vb"/>
    <property type="match status" value="1"/>
</dbReference>
<dbReference type="PROSITE" id="PS00848">
    <property type="entry name" value="COX5B_1"/>
    <property type="match status" value="1"/>
</dbReference>
<dbReference type="Proteomes" id="UP000509704">
    <property type="component" value="Chromosome 7"/>
</dbReference>
<dbReference type="GO" id="GO:0046872">
    <property type="term" value="F:metal ion binding"/>
    <property type="evidence" value="ECO:0007669"/>
    <property type="project" value="UniProtKB-KW"/>
</dbReference>
<dbReference type="GO" id="GO:0045277">
    <property type="term" value="C:respiratory chain complex IV"/>
    <property type="evidence" value="ECO:0007669"/>
    <property type="project" value="InterPro"/>
</dbReference>
<evidence type="ECO:0000256" key="9">
    <source>
        <dbReference type="ARBA" id="ARBA00023136"/>
    </source>
</evidence>
<dbReference type="GO" id="GO:0005743">
    <property type="term" value="C:mitochondrial inner membrane"/>
    <property type="evidence" value="ECO:0007669"/>
    <property type="project" value="UniProtKB-SubCell"/>
</dbReference>
<evidence type="ECO:0000256" key="5">
    <source>
        <dbReference type="ARBA" id="ARBA00022792"/>
    </source>
</evidence>
<evidence type="ECO:0000256" key="4">
    <source>
        <dbReference type="ARBA" id="ARBA00022723"/>
    </source>
</evidence>
<dbReference type="RefSeq" id="XP_037146024.1">
    <property type="nucleotide sequence ID" value="XM_037290129.1"/>
</dbReference>
<keyword evidence="6 12" id="KW-0862">Zinc</keyword>
<comment type="pathway">
    <text evidence="2">Energy metabolism; oxidative phosphorylation.</text>
</comment>
<organism evidence="13 14">
    <name type="scientific">Zygotorulaspora mrakii</name>
    <name type="common">Zygosaccharomyces mrakii</name>
    <dbReference type="NCBI Taxonomy" id="42260"/>
    <lineage>
        <taxon>Eukaryota</taxon>
        <taxon>Fungi</taxon>
        <taxon>Dikarya</taxon>
        <taxon>Ascomycota</taxon>
        <taxon>Saccharomycotina</taxon>
        <taxon>Saccharomycetes</taxon>
        <taxon>Saccharomycetales</taxon>
        <taxon>Saccharomycetaceae</taxon>
        <taxon>Zygotorulaspora</taxon>
    </lineage>
</organism>
<keyword evidence="4 12" id="KW-0479">Metal-binding</keyword>
<name>A0A7H9B8I5_ZYGMR</name>
<evidence type="ECO:0000256" key="8">
    <source>
        <dbReference type="ARBA" id="ARBA00023128"/>
    </source>
</evidence>
<sequence length="165" mass="18369">MLRQSFRFITPVARTARVSPICRRSFITTSRVLQEAKQPTIKTAKNLAEVNGSESLVGPGTQPGNIPTDLEQATGLERLELLGKLEGIEVFDLKPLDSSRKGTMKDPIVVESYDDYRYIGCTGSPADSHTIMWLKATEGREARCWECGSVYKLKKVGVETEDDHH</sequence>
<dbReference type="GeneID" id="59238082"/>
<accession>A0A7H9B8I5</accession>
<keyword evidence="14" id="KW-1185">Reference proteome</keyword>
<dbReference type="EMBL" id="CP058610">
    <property type="protein sequence ID" value="QLG74299.1"/>
    <property type="molecule type" value="Genomic_DNA"/>
</dbReference>
<keyword evidence="8" id="KW-0496">Mitochondrion</keyword>
<comment type="subcellular location">
    <subcellularLocation>
        <location evidence="1">Mitochondrion inner membrane</location>
        <topology evidence="1">Peripheral membrane protein</topology>
        <orientation evidence="1">Matrix side</orientation>
    </subcellularLocation>
</comment>
<feature type="binding site" evidence="12">
    <location>
        <position position="129"/>
    </location>
    <ligand>
        <name>Zn(2+)</name>
        <dbReference type="ChEBI" id="CHEBI:29105"/>
    </ligand>
</feature>
<dbReference type="InterPro" id="IPR002124">
    <property type="entry name" value="Cyt_c_oxidase_su5b"/>
</dbReference>
<dbReference type="AlphaFoldDB" id="A0A7H9B8I5"/>
<gene>
    <name evidence="13" type="ORF">HG535_0G01830</name>
</gene>
<dbReference type="KEGG" id="zmk:HG535_0G01830"/>
<feature type="binding site" evidence="12">
    <location>
        <position position="121"/>
    </location>
    <ligand>
        <name>Zn(2+)</name>
        <dbReference type="ChEBI" id="CHEBI:29105"/>
    </ligand>
</feature>
<evidence type="ECO:0000256" key="11">
    <source>
        <dbReference type="ARBA" id="ARBA00070613"/>
    </source>
</evidence>
<evidence type="ECO:0000256" key="2">
    <source>
        <dbReference type="ARBA" id="ARBA00004673"/>
    </source>
</evidence>